<evidence type="ECO:0000313" key="1">
    <source>
        <dbReference type="EMBL" id="KAH7911834.1"/>
    </source>
</evidence>
<protein>
    <submittedName>
        <fullName evidence="1">Pre-mRNA splicing factor</fullName>
    </submittedName>
</protein>
<sequence length="1168" mass="130773">MILRKRPGLLEETGHAPRPVEGITVHDSDVLEPEPIRQGGLLRNDTRHTFRQPAKPIEPPTPRGSLLGLDRLAKEKRDAASLDNGLNRKKPRLDDGNAIFKVPSLPPRGGQLRQRGEETPSHPGGLSEDGRKRLDEYRKNREKQKEGIAAANQPRSDAPKGLGEFERRSNRDRGWGGKRDYDRDRRDSRGWGSTPRTNKSNNGDAPSVRVPNVGWDSTPRRTRNGEGSGWGGAKNRGWDAPTPRIARGDSPEDDGLLGVDVREWEEEQLRLDRDWYTGAEDGGVAGDEEHNPLAQYEDLSALKQAEIATKQVKRVSARQAQYNADNDLWEANRMLTSGVATRKEVDLDFEDESESTVHVMVHDLKPPFLDGKTIFTKQLEPINPIRDPTSDMAIFSKKGSALVKEKREQAERAKAAAKMASLGGTSLGNIMGVKDEEAEAEAEAEAQAASGVKEDYKGDSKFASHLKTSAGVSSFAKNRTLKEQREYLPAFACREELLRTIRDNQVFVRRWILRTWSYWLYPATACCCYVSCEESGGGDGRSTVGYAIRFEDCTSSETKIKYMTDGVLQRESLNEGDLDRYSVIILDEAHERSLSTDVLMGLLRKILSRRRDLKLIVTSATMNAEKFSAFYGNAPTYTIPGRTFPVEIFHSKSPCEDYVDSAVKQVLQIHLSLPPGDILVFMTGQEDIEITCQVVQERLDQLDQPAPMAVLPIYSQMPADLQAKIFEATSDGRRKVIVATNIAETSLTVDGILYVVDAGYSKLKVYNPKVGMDALQITPVSQANANQRTGRAGRTGSGFCYRLYTEMAYRNEMFPNTIPEIQRTNLANTVLLLKSLGVKNLLEFDFMDPPPQANIINSMYQLWVLGALDNVGDLTPVGRKMSEFPMEPSMAKMLIASVEYRCSAEMLTIVSMLSVPSVFYRPKERMEEADAAREKFNVPESDHLTLLNVFNQWKSHGFRDDWGTRHFLHPKLLRKAREVRAQLEDIMKFQKMEVISAGTDFDVLRKAITAGYFHQAARVKGIGEYVNIRTGLPTHLHPTSALYGLGYTPTYVIYHELILTSKEYMTQVTAIDAYWLADLGSVFYSVKEKNFDDRGMRRQADREFSRKAELESQIAKQREETARKDAEQALAVKTATGSRSNIIVPGTPRHPGAGGSRVGQTPRRRVGI</sequence>
<comment type="caution">
    <text evidence="1">The sequence shown here is derived from an EMBL/GenBank/DDBJ whole genome shotgun (WGS) entry which is preliminary data.</text>
</comment>
<reference evidence="1" key="1">
    <citation type="journal article" date="2021" name="New Phytol.">
        <title>Evolutionary innovations through gain and loss of genes in the ectomycorrhizal Boletales.</title>
        <authorList>
            <person name="Wu G."/>
            <person name="Miyauchi S."/>
            <person name="Morin E."/>
            <person name="Kuo A."/>
            <person name="Drula E."/>
            <person name="Varga T."/>
            <person name="Kohler A."/>
            <person name="Feng B."/>
            <person name="Cao Y."/>
            <person name="Lipzen A."/>
            <person name="Daum C."/>
            <person name="Hundley H."/>
            <person name="Pangilinan J."/>
            <person name="Johnson J."/>
            <person name="Barry K."/>
            <person name="LaButti K."/>
            <person name="Ng V."/>
            <person name="Ahrendt S."/>
            <person name="Min B."/>
            <person name="Choi I.G."/>
            <person name="Park H."/>
            <person name="Plett J.M."/>
            <person name="Magnuson J."/>
            <person name="Spatafora J.W."/>
            <person name="Nagy L.G."/>
            <person name="Henrissat B."/>
            <person name="Grigoriev I.V."/>
            <person name="Yang Z.L."/>
            <person name="Xu J."/>
            <person name="Martin F.M."/>
        </authorList>
    </citation>
    <scope>NUCLEOTIDE SEQUENCE</scope>
    <source>
        <strain evidence="1">ATCC 28755</strain>
    </source>
</reference>
<gene>
    <name evidence="1" type="ORF">BJ138DRAFT_867284</name>
</gene>
<accession>A0ACB8AEW1</accession>
<name>A0ACB8AEW1_9AGAM</name>
<evidence type="ECO:0000313" key="2">
    <source>
        <dbReference type="Proteomes" id="UP000790377"/>
    </source>
</evidence>
<proteinExistence type="predicted"/>
<dbReference type="Proteomes" id="UP000790377">
    <property type="component" value="Unassembled WGS sequence"/>
</dbReference>
<keyword evidence="2" id="KW-1185">Reference proteome</keyword>
<organism evidence="1 2">
    <name type="scientific">Hygrophoropsis aurantiaca</name>
    <dbReference type="NCBI Taxonomy" id="72124"/>
    <lineage>
        <taxon>Eukaryota</taxon>
        <taxon>Fungi</taxon>
        <taxon>Dikarya</taxon>
        <taxon>Basidiomycota</taxon>
        <taxon>Agaricomycotina</taxon>
        <taxon>Agaricomycetes</taxon>
        <taxon>Agaricomycetidae</taxon>
        <taxon>Boletales</taxon>
        <taxon>Coniophorineae</taxon>
        <taxon>Hygrophoropsidaceae</taxon>
        <taxon>Hygrophoropsis</taxon>
    </lineage>
</organism>
<dbReference type="EMBL" id="MU267666">
    <property type="protein sequence ID" value="KAH7911834.1"/>
    <property type="molecule type" value="Genomic_DNA"/>
</dbReference>